<dbReference type="PRINTS" id="PR00762">
    <property type="entry name" value="CLCHANNEL"/>
</dbReference>
<evidence type="ECO:0000256" key="9">
    <source>
        <dbReference type="ARBA" id="ARBA00023303"/>
    </source>
</evidence>
<dbReference type="SUPFAM" id="SSF54631">
    <property type="entry name" value="CBS-domain pair"/>
    <property type="match status" value="1"/>
</dbReference>
<keyword evidence="7" id="KW-0869">Chloride channel</keyword>
<feature type="transmembrane region" description="Helical" evidence="10">
    <location>
        <begin position="375"/>
        <end position="397"/>
    </location>
</feature>
<evidence type="ECO:0000313" key="12">
    <source>
        <dbReference type="Proteomes" id="UP000321464"/>
    </source>
</evidence>
<keyword evidence="3 10" id="KW-0812">Transmembrane</keyword>
<accession>A0A512AKN0</accession>
<keyword evidence="9" id="KW-0407">Ion channel</keyword>
<proteinExistence type="predicted"/>
<evidence type="ECO:0000256" key="7">
    <source>
        <dbReference type="ARBA" id="ARBA00023173"/>
    </source>
</evidence>
<evidence type="ECO:0000256" key="10">
    <source>
        <dbReference type="SAM" id="Phobius"/>
    </source>
</evidence>
<dbReference type="GO" id="GO:0034707">
    <property type="term" value="C:chloride channel complex"/>
    <property type="evidence" value="ECO:0007669"/>
    <property type="project" value="UniProtKB-KW"/>
</dbReference>
<gene>
    <name evidence="11" type="ORF">NSE01_20750</name>
</gene>
<keyword evidence="12" id="KW-1185">Reference proteome</keyword>
<feature type="transmembrane region" description="Helical" evidence="10">
    <location>
        <begin position="240"/>
        <end position="261"/>
    </location>
</feature>
<keyword evidence="6 10" id="KW-0472">Membrane</keyword>
<evidence type="ECO:0000256" key="1">
    <source>
        <dbReference type="ARBA" id="ARBA00004141"/>
    </source>
</evidence>
<keyword evidence="4 10" id="KW-1133">Transmembrane helix</keyword>
<dbReference type="SUPFAM" id="SSF81340">
    <property type="entry name" value="Clc chloride channel"/>
    <property type="match status" value="1"/>
</dbReference>
<evidence type="ECO:0000256" key="6">
    <source>
        <dbReference type="ARBA" id="ARBA00023136"/>
    </source>
</evidence>
<keyword evidence="5" id="KW-0406">Ion transport</keyword>
<evidence type="ECO:0000256" key="5">
    <source>
        <dbReference type="ARBA" id="ARBA00023065"/>
    </source>
</evidence>
<feature type="transmembrane region" description="Helical" evidence="10">
    <location>
        <begin position="197"/>
        <end position="220"/>
    </location>
</feature>
<organism evidence="11 12">
    <name type="scientific">Novosphingobium sediminis</name>
    <dbReference type="NCBI Taxonomy" id="707214"/>
    <lineage>
        <taxon>Bacteria</taxon>
        <taxon>Pseudomonadati</taxon>
        <taxon>Pseudomonadota</taxon>
        <taxon>Alphaproteobacteria</taxon>
        <taxon>Sphingomonadales</taxon>
        <taxon>Sphingomonadaceae</taxon>
        <taxon>Novosphingobium</taxon>
    </lineage>
</organism>
<dbReference type="InterPro" id="IPR046342">
    <property type="entry name" value="CBS_dom_sf"/>
</dbReference>
<dbReference type="Pfam" id="PF00654">
    <property type="entry name" value="Voltage_CLC"/>
    <property type="match status" value="1"/>
</dbReference>
<keyword evidence="8" id="KW-0868">Chloride</keyword>
<reference evidence="11 12" key="1">
    <citation type="submission" date="2019-07" db="EMBL/GenBank/DDBJ databases">
        <title>Whole genome shotgun sequence of Novosphingobium sediminis NBRC 106119.</title>
        <authorList>
            <person name="Hosoyama A."/>
            <person name="Uohara A."/>
            <person name="Ohji S."/>
            <person name="Ichikawa N."/>
        </authorList>
    </citation>
    <scope>NUCLEOTIDE SEQUENCE [LARGE SCALE GENOMIC DNA]</scope>
    <source>
        <strain evidence="11 12">NBRC 106119</strain>
    </source>
</reference>
<evidence type="ECO:0000256" key="2">
    <source>
        <dbReference type="ARBA" id="ARBA00022448"/>
    </source>
</evidence>
<evidence type="ECO:0000313" key="11">
    <source>
        <dbReference type="EMBL" id="GEO00243.1"/>
    </source>
</evidence>
<protein>
    <submittedName>
        <fullName evidence="11">Chloride channel protein</fullName>
    </submittedName>
</protein>
<dbReference type="EMBL" id="BJYR01000013">
    <property type="protein sequence ID" value="GEO00243.1"/>
    <property type="molecule type" value="Genomic_DNA"/>
</dbReference>
<dbReference type="PANTHER" id="PTHR43427:SF6">
    <property type="entry name" value="CHLORIDE CHANNEL PROTEIN CLC-E"/>
    <property type="match status" value="1"/>
</dbReference>
<dbReference type="Gene3D" id="1.10.3080.10">
    <property type="entry name" value="Clc chloride channel"/>
    <property type="match status" value="1"/>
</dbReference>
<dbReference type="GO" id="GO:0005254">
    <property type="term" value="F:chloride channel activity"/>
    <property type="evidence" value="ECO:0007669"/>
    <property type="project" value="UniProtKB-KW"/>
</dbReference>
<evidence type="ECO:0000256" key="3">
    <source>
        <dbReference type="ARBA" id="ARBA00022692"/>
    </source>
</evidence>
<dbReference type="OrthoDB" id="9814803at2"/>
<dbReference type="InterPro" id="IPR014743">
    <property type="entry name" value="Cl-channel_core"/>
</dbReference>
<feature type="transmembrane region" description="Helical" evidence="10">
    <location>
        <begin position="73"/>
        <end position="93"/>
    </location>
</feature>
<dbReference type="AlphaFoldDB" id="A0A512AKN0"/>
<evidence type="ECO:0000256" key="4">
    <source>
        <dbReference type="ARBA" id="ARBA00022989"/>
    </source>
</evidence>
<comment type="subcellular location">
    <subcellularLocation>
        <location evidence="1">Membrane</location>
        <topology evidence="1">Multi-pass membrane protein</topology>
    </subcellularLocation>
</comment>
<name>A0A512AKN0_9SPHN</name>
<feature type="transmembrane region" description="Helical" evidence="10">
    <location>
        <begin position="167"/>
        <end position="191"/>
    </location>
</feature>
<dbReference type="Proteomes" id="UP000321464">
    <property type="component" value="Unassembled WGS sequence"/>
</dbReference>
<dbReference type="Gene3D" id="3.10.580.10">
    <property type="entry name" value="CBS-domain"/>
    <property type="match status" value="1"/>
</dbReference>
<sequence>MLDGLTAWARPRIIRSRQRLRQSEAAFILLAAAAGAAAGALTRIQQTLAHGLQGLLYGVTFNRLSALGEIHHAWRLLALPLGGLALVLLSLALGKRMRPPVDVVEANALHGGRIAPADNLLIAVQTIISNGAGASVGLEAAYTQMGGGFASMLGQWLKLRRNDLRTLVGAGAGAGIGAAFGAPLAGAFYAFEIVIGSYTPAAVAPVIAAALTGVTAAKALGGEPWLMALTDDRVIALTDYLLYAGLGIACALLGIAIMRLVTLAEMYVQSWGWLGRWRPVLGGVLLIPLALVSPQTLSAGHGALHLNLVLQPAVHVLLVLLGLKIAASIISLSFGFRGGLFFASLFVGSLAGQIFAGLVNAAGIGLAVSPTDAALVGMAALSVSIVGGPMTLALLMLETTHDFALMGVVLTAALLSSALTRELFGYSFSTWRLHVRGSAIRGPRDIGWASSLTAGRMMRRDWVQVPETCPVDVFRARVPLGSASKALLVDGEGRYRGIVPTAAAYAADLAPDAPIAPLACMKDEVLRPQDDAHAIIAQFDRLSADELAVVDEAGVVVGVVTERHARRRYLHELENAQRTLFGEG</sequence>
<feature type="transmembrane region" description="Helical" evidence="10">
    <location>
        <begin position="316"/>
        <end position="336"/>
    </location>
</feature>
<dbReference type="InterPro" id="IPR050368">
    <property type="entry name" value="ClC-type_chloride_channel"/>
</dbReference>
<keyword evidence="2" id="KW-0813">Transport</keyword>
<evidence type="ECO:0000256" key="8">
    <source>
        <dbReference type="ARBA" id="ARBA00023214"/>
    </source>
</evidence>
<dbReference type="CDD" id="cd00400">
    <property type="entry name" value="Voltage_gated_ClC"/>
    <property type="match status" value="1"/>
</dbReference>
<dbReference type="InterPro" id="IPR001807">
    <property type="entry name" value="ClC"/>
</dbReference>
<feature type="transmembrane region" description="Helical" evidence="10">
    <location>
        <begin position="342"/>
        <end position="368"/>
    </location>
</feature>
<comment type="caution">
    <text evidence="11">The sequence shown here is derived from an EMBL/GenBank/DDBJ whole genome shotgun (WGS) entry which is preliminary data.</text>
</comment>
<dbReference type="PANTHER" id="PTHR43427">
    <property type="entry name" value="CHLORIDE CHANNEL PROTEIN CLC-E"/>
    <property type="match status" value="1"/>
</dbReference>
<feature type="transmembrane region" description="Helical" evidence="10">
    <location>
        <begin position="403"/>
        <end position="424"/>
    </location>
</feature>
<dbReference type="RefSeq" id="WP_147159542.1">
    <property type="nucleotide sequence ID" value="NZ_BJYR01000013.1"/>
</dbReference>